<dbReference type="AlphaFoldDB" id="A0A0F8X5S0"/>
<accession>A0A0F8X5S0</accession>
<organism evidence="1">
    <name type="scientific">marine sediment metagenome</name>
    <dbReference type="NCBI Taxonomy" id="412755"/>
    <lineage>
        <taxon>unclassified sequences</taxon>
        <taxon>metagenomes</taxon>
        <taxon>ecological metagenomes</taxon>
    </lineage>
</organism>
<name>A0A0F8X5S0_9ZZZZ</name>
<sequence>MLILPFHPETASATITIDGVPYRVPLVDSDGHLQVDVLSNALPTGAATETNQATMITALQLIDDLRAALGSVAGDQLRMEPGWDSLNRETYAASVGNHITTARWTYTVPASTFAIVTHVHGYVSASTAVSDLRSLVRILDSGGGPLAHIMDINSVTGQILTETIPCAVLLDAGEKLEGSTSNAGVTSKVIGVHASITEISK</sequence>
<evidence type="ECO:0000313" key="1">
    <source>
        <dbReference type="EMBL" id="KKK64138.1"/>
    </source>
</evidence>
<proteinExistence type="predicted"/>
<dbReference type="EMBL" id="LAZR01061163">
    <property type="protein sequence ID" value="KKK64138.1"/>
    <property type="molecule type" value="Genomic_DNA"/>
</dbReference>
<reference evidence="1" key="1">
    <citation type="journal article" date="2015" name="Nature">
        <title>Complex archaea that bridge the gap between prokaryotes and eukaryotes.</title>
        <authorList>
            <person name="Spang A."/>
            <person name="Saw J.H."/>
            <person name="Jorgensen S.L."/>
            <person name="Zaremba-Niedzwiedzka K."/>
            <person name="Martijn J."/>
            <person name="Lind A.E."/>
            <person name="van Eijk R."/>
            <person name="Schleper C."/>
            <person name="Guy L."/>
            <person name="Ettema T.J."/>
        </authorList>
    </citation>
    <scope>NUCLEOTIDE SEQUENCE</scope>
</reference>
<protein>
    <submittedName>
        <fullName evidence="1">Uncharacterized protein</fullName>
    </submittedName>
</protein>
<gene>
    <name evidence="1" type="ORF">LCGC14_2987230</name>
</gene>
<comment type="caution">
    <text evidence="1">The sequence shown here is derived from an EMBL/GenBank/DDBJ whole genome shotgun (WGS) entry which is preliminary data.</text>
</comment>